<dbReference type="PROSITE" id="PS51464">
    <property type="entry name" value="SIS"/>
    <property type="match status" value="1"/>
</dbReference>
<dbReference type="InterPro" id="IPR009057">
    <property type="entry name" value="Homeodomain-like_sf"/>
</dbReference>
<gene>
    <name evidence="6" type="ORF">P7D85_06345</name>
</gene>
<dbReference type="PANTHER" id="PTHR30514:SF1">
    <property type="entry name" value="HTH-TYPE TRANSCRIPTIONAL REGULATOR HEXR-RELATED"/>
    <property type="match status" value="1"/>
</dbReference>
<proteinExistence type="predicted"/>
<dbReference type="SUPFAM" id="SSF46689">
    <property type="entry name" value="Homeodomain-like"/>
    <property type="match status" value="1"/>
</dbReference>
<evidence type="ECO:0000313" key="7">
    <source>
        <dbReference type="Proteomes" id="UP001252875"/>
    </source>
</evidence>
<sequence length="281" mass="32140">MDLMKKMQQEIFTDSEQAVINYIVQHSENILDLSIYQLAKLSCSSTSTIVRVCKKLDFNGFKDFKTQLFKELKNQFLLKKTVDVNLPFQRNDSDYQVSLKIAQLTLESISQTQAYLNEKILQQSVDLLINAPTLIGIGISQNHVRLQEFQMKLLPIGRYIRLVNSQAEQFHLANNGNKDDVVLIISYSGKTADVVNEARMFHENGSKIIAITSNIKSPLAEYADLILDIPKFENLHFKVSNFSSQIAIEYILNVLYSCIYKRNFDMNYASVQLGPDSTFLF</sequence>
<dbReference type="InterPro" id="IPR000281">
    <property type="entry name" value="HTH_RpiR"/>
</dbReference>
<dbReference type="Gene3D" id="3.40.50.10490">
    <property type="entry name" value="Glucose-6-phosphate isomerase like protein, domain 1"/>
    <property type="match status" value="1"/>
</dbReference>
<name>A0ABU3EXI8_9ENTE</name>
<dbReference type="Proteomes" id="UP001252875">
    <property type="component" value="Unassembled WGS sequence"/>
</dbReference>
<organism evidence="6 7">
    <name type="scientific">Enterococcus hulanensis</name>
    <dbReference type="NCBI Taxonomy" id="2559929"/>
    <lineage>
        <taxon>Bacteria</taxon>
        <taxon>Bacillati</taxon>
        <taxon>Bacillota</taxon>
        <taxon>Bacilli</taxon>
        <taxon>Lactobacillales</taxon>
        <taxon>Enterococcaceae</taxon>
        <taxon>Enterococcus</taxon>
    </lineage>
</organism>
<comment type="caution">
    <text evidence="6">The sequence shown here is derived from an EMBL/GenBank/DDBJ whole genome shotgun (WGS) entry which is preliminary data.</text>
</comment>
<accession>A0ABU3EXI8</accession>
<keyword evidence="3" id="KW-0804">Transcription</keyword>
<evidence type="ECO:0000256" key="3">
    <source>
        <dbReference type="ARBA" id="ARBA00023163"/>
    </source>
</evidence>
<reference evidence="6 7" key="1">
    <citation type="submission" date="2023-03" db="EMBL/GenBank/DDBJ databases">
        <authorList>
            <person name="Shen W."/>
            <person name="Cai J."/>
        </authorList>
    </citation>
    <scope>NUCLEOTIDE SEQUENCE [LARGE SCALE GENOMIC DNA]</scope>
    <source>
        <strain evidence="6 7">D6-4</strain>
    </source>
</reference>
<dbReference type="EMBL" id="JARPYI010000002">
    <property type="protein sequence ID" value="MDT2599387.1"/>
    <property type="molecule type" value="Genomic_DNA"/>
</dbReference>
<dbReference type="InterPro" id="IPR035472">
    <property type="entry name" value="RpiR-like_SIS"/>
</dbReference>
<keyword evidence="2" id="KW-0238">DNA-binding</keyword>
<evidence type="ECO:0000313" key="6">
    <source>
        <dbReference type="EMBL" id="MDT2599387.1"/>
    </source>
</evidence>
<dbReference type="CDD" id="cd05013">
    <property type="entry name" value="SIS_RpiR"/>
    <property type="match status" value="1"/>
</dbReference>
<keyword evidence="7" id="KW-1185">Reference proteome</keyword>
<evidence type="ECO:0000256" key="1">
    <source>
        <dbReference type="ARBA" id="ARBA00023015"/>
    </source>
</evidence>
<dbReference type="RefSeq" id="WP_221676951.1">
    <property type="nucleotide sequence ID" value="NZ_JARPYF010000012.1"/>
</dbReference>
<keyword evidence="1" id="KW-0805">Transcription regulation</keyword>
<dbReference type="SUPFAM" id="SSF53697">
    <property type="entry name" value="SIS domain"/>
    <property type="match status" value="1"/>
</dbReference>
<dbReference type="Pfam" id="PF01380">
    <property type="entry name" value="SIS"/>
    <property type="match status" value="1"/>
</dbReference>
<protein>
    <submittedName>
        <fullName evidence="6">MurR/RpiR family transcriptional regulator</fullName>
    </submittedName>
</protein>
<dbReference type="InterPro" id="IPR036388">
    <property type="entry name" value="WH-like_DNA-bd_sf"/>
</dbReference>
<feature type="domain" description="HTH rpiR-type" evidence="4">
    <location>
        <begin position="1"/>
        <end position="75"/>
    </location>
</feature>
<dbReference type="Gene3D" id="1.10.10.10">
    <property type="entry name" value="Winged helix-like DNA-binding domain superfamily/Winged helix DNA-binding domain"/>
    <property type="match status" value="1"/>
</dbReference>
<dbReference type="InterPro" id="IPR046348">
    <property type="entry name" value="SIS_dom_sf"/>
</dbReference>
<dbReference type="PROSITE" id="PS51071">
    <property type="entry name" value="HTH_RPIR"/>
    <property type="match status" value="1"/>
</dbReference>
<dbReference type="InterPro" id="IPR047640">
    <property type="entry name" value="RpiR-like"/>
</dbReference>
<feature type="domain" description="SIS" evidence="5">
    <location>
        <begin position="124"/>
        <end position="257"/>
    </location>
</feature>
<dbReference type="PANTHER" id="PTHR30514">
    <property type="entry name" value="GLUCOKINASE"/>
    <property type="match status" value="1"/>
</dbReference>
<evidence type="ECO:0000259" key="5">
    <source>
        <dbReference type="PROSITE" id="PS51464"/>
    </source>
</evidence>
<dbReference type="Pfam" id="PF01418">
    <property type="entry name" value="HTH_6"/>
    <property type="match status" value="1"/>
</dbReference>
<evidence type="ECO:0000259" key="4">
    <source>
        <dbReference type="PROSITE" id="PS51071"/>
    </source>
</evidence>
<dbReference type="InterPro" id="IPR001347">
    <property type="entry name" value="SIS_dom"/>
</dbReference>
<evidence type="ECO:0000256" key="2">
    <source>
        <dbReference type="ARBA" id="ARBA00023125"/>
    </source>
</evidence>